<dbReference type="GO" id="GO:0005886">
    <property type="term" value="C:plasma membrane"/>
    <property type="evidence" value="ECO:0007669"/>
    <property type="project" value="UniProtKB-SubCell"/>
</dbReference>
<dbReference type="InterPro" id="IPR020846">
    <property type="entry name" value="MFS_dom"/>
</dbReference>
<feature type="transmembrane region" description="Helical" evidence="6">
    <location>
        <begin position="385"/>
        <end position="407"/>
    </location>
</feature>
<protein>
    <submittedName>
        <fullName evidence="8">Major facilitator superfamily MFS_1</fullName>
    </submittedName>
</protein>
<comment type="subcellular location">
    <subcellularLocation>
        <location evidence="1">Cell membrane</location>
        <topology evidence="1">Multi-pass membrane protein</topology>
    </subcellularLocation>
</comment>
<dbReference type="Gene3D" id="1.20.1250.20">
    <property type="entry name" value="MFS general substrate transporter like domains"/>
    <property type="match status" value="2"/>
</dbReference>
<evidence type="ECO:0000256" key="3">
    <source>
        <dbReference type="ARBA" id="ARBA00022692"/>
    </source>
</evidence>
<evidence type="ECO:0000256" key="2">
    <source>
        <dbReference type="ARBA" id="ARBA00022475"/>
    </source>
</evidence>
<keyword evidence="2" id="KW-1003">Cell membrane</keyword>
<evidence type="ECO:0000256" key="5">
    <source>
        <dbReference type="ARBA" id="ARBA00023136"/>
    </source>
</evidence>
<organism evidence="8">
    <name type="scientific">Variovorax paradoxus (strain S110)</name>
    <dbReference type="NCBI Taxonomy" id="543728"/>
    <lineage>
        <taxon>Bacteria</taxon>
        <taxon>Pseudomonadati</taxon>
        <taxon>Pseudomonadota</taxon>
        <taxon>Betaproteobacteria</taxon>
        <taxon>Burkholderiales</taxon>
        <taxon>Comamonadaceae</taxon>
        <taxon>Variovorax</taxon>
    </lineage>
</organism>
<dbReference type="HOGENOM" id="CLU_682711_0_0_4"/>
<evidence type="ECO:0000256" key="6">
    <source>
        <dbReference type="SAM" id="Phobius"/>
    </source>
</evidence>
<dbReference type="InterPro" id="IPR036259">
    <property type="entry name" value="MFS_trans_sf"/>
</dbReference>
<feature type="transmembrane region" description="Helical" evidence="6">
    <location>
        <begin position="60"/>
        <end position="80"/>
    </location>
</feature>
<dbReference type="AlphaFoldDB" id="C5CLD0"/>
<accession>C5CLD0</accession>
<dbReference type="PANTHER" id="PTHR43124">
    <property type="entry name" value="PURINE EFFLUX PUMP PBUE"/>
    <property type="match status" value="1"/>
</dbReference>
<dbReference type="InterPro" id="IPR011701">
    <property type="entry name" value="MFS"/>
</dbReference>
<proteinExistence type="predicted"/>
<feature type="transmembrane region" description="Helical" evidence="6">
    <location>
        <begin position="320"/>
        <end position="344"/>
    </location>
</feature>
<evidence type="ECO:0000259" key="7">
    <source>
        <dbReference type="PROSITE" id="PS50850"/>
    </source>
</evidence>
<dbReference type="KEGG" id="vap:Vapar_0668"/>
<feature type="transmembrane region" description="Helical" evidence="6">
    <location>
        <begin position="147"/>
        <end position="170"/>
    </location>
</feature>
<reference evidence="8" key="1">
    <citation type="submission" date="2009-06" db="EMBL/GenBank/DDBJ databases">
        <title>Complete sequence of chromosome 1 of Variovorax paradoxus S110.</title>
        <authorList>
            <consortium name="US DOE Joint Genome Institute"/>
            <person name="Lucas S."/>
            <person name="Copeland A."/>
            <person name="Lapidus A."/>
            <person name="Glavina del Rio T."/>
            <person name="Tice H."/>
            <person name="Bruce D."/>
            <person name="Goodwin L."/>
            <person name="Pitluck S."/>
            <person name="Chertkov O."/>
            <person name="Brettin T."/>
            <person name="Detter J.C."/>
            <person name="Han C."/>
            <person name="Larimer F."/>
            <person name="Land M."/>
            <person name="Hauser L."/>
            <person name="Kyrpides N."/>
            <person name="Ovchinnikova G."/>
            <person name="Orwin P."/>
            <person name="Leadbetter J.R."/>
            <person name="Spain J.C."/>
            <person name="Han J.I."/>
        </authorList>
    </citation>
    <scope>NUCLEOTIDE SEQUENCE</scope>
    <source>
        <strain evidence="8">S110</strain>
    </source>
</reference>
<keyword evidence="4 6" id="KW-1133">Transmembrane helix</keyword>
<dbReference type="SUPFAM" id="SSF103473">
    <property type="entry name" value="MFS general substrate transporter"/>
    <property type="match status" value="1"/>
</dbReference>
<dbReference type="PANTHER" id="PTHR43124:SF3">
    <property type="entry name" value="CHLORAMPHENICOL EFFLUX PUMP RV0191"/>
    <property type="match status" value="1"/>
</dbReference>
<evidence type="ECO:0000313" key="8">
    <source>
        <dbReference type="EMBL" id="ACS17325.1"/>
    </source>
</evidence>
<feature type="transmembrane region" description="Helical" evidence="6">
    <location>
        <begin position="176"/>
        <end position="196"/>
    </location>
</feature>
<feature type="transmembrane region" description="Helical" evidence="6">
    <location>
        <begin position="267"/>
        <end position="287"/>
    </location>
</feature>
<feature type="transmembrane region" description="Helical" evidence="6">
    <location>
        <begin position="87"/>
        <end position="106"/>
    </location>
</feature>
<feature type="transmembrane region" description="Helical" evidence="6">
    <location>
        <begin position="228"/>
        <end position="255"/>
    </location>
</feature>
<keyword evidence="3 6" id="KW-0812">Transmembrane</keyword>
<dbReference type="EMBL" id="CP001635">
    <property type="protein sequence ID" value="ACS17325.1"/>
    <property type="molecule type" value="Genomic_DNA"/>
</dbReference>
<evidence type="ECO:0000256" key="1">
    <source>
        <dbReference type="ARBA" id="ARBA00004651"/>
    </source>
</evidence>
<feature type="transmembrane region" description="Helical" evidence="6">
    <location>
        <begin position="356"/>
        <end position="379"/>
    </location>
</feature>
<dbReference type="Pfam" id="PF07690">
    <property type="entry name" value="MFS_1"/>
    <property type="match status" value="1"/>
</dbReference>
<dbReference type="GO" id="GO:0022857">
    <property type="term" value="F:transmembrane transporter activity"/>
    <property type="evidence" value="ECO:0007669"/>
    <property type="project" value="InterPro"/>
</dbReference>
<feature type="transmembrane region" description="Helical" evidence="6">
    <location>
        <begin position="294"/>
        <end position="314"/>
    </location>
</feature>
<feature type="transmembrane region" description="Helical" evidence="6">
    <location>
        <begin position="112"/>
        <end position="135"/>
    </location>
</feature>
<gene>
    <name evidence="8" type="ordered locus">Vapar_0668</name>
</gene>
<name>C5CLD0_VARPS</name>
<feature type="domain" description="Major facilitator superfamily (MFS) profile" evidence="7">
    <location>
        <begin position="22"/>
        <end position="412"/>
    </location>
</feature>
<evidence type="ECO:0000256" key="4">
    <source>
        <dbReference type="ARBA" id="ARBA00022989"/>
    </source>
</evidence>
<dbReference type="eggNOG" id="COG2271">
    <property type="taxonomic scope" value="Bacteria"/>
</dbReference>
<dbReference type="STRING" id="543728.Vapar_0668"/>
<feature type="transmembrane region" description="Helical" evidence="6">
    <location>
        <begin position="20"/>
        <end position="40"/>
    </location>
</feature>
<dbReference type="PROSITE" id="PS50850">
    <property type="entry name" value="MFS"/>
    <property type="match status" value="1"/>
</dbReference>
<sequence>MSKVMSASALAPGNIRSHQIVAIVCCLVAEFFLAADWYAFAAVMSFVSADLALTPGQAGLAQGVFGLSYCMGMLVWSPLVRRIDGRAAFSIGLLGTGIFMGAQALSSSFSELLVYRSVVGFFDAAVWIGAMRLIIGWFPEKRHGSAIGALLASYSLAITLDFAVGVPLAHAQGWRVFFYGLALGTVIVAIVGWLILRDAPLGSNSISSDGARVSAQGVSSRSVFASKWLYVGAAAIFGATFALSATATWVVPAFVVVRQMPLERAAVIGSAMGLSQIVILLIGGLLADRVDRLIMVKVGAALAAASALIFMVVLTQAVPWGALIAVAIFSGVAVLSGGAIFSALSERFGKELAASAIGYAQIGGVLSSFVAPAAMGWIIERSGGSFLAAFGLFAGVELAVLAILLTLARDPAQLASKGLKSSL</sequence>
<dbReference type="InterPro" id="IPR050189">
    <property type="entry name" value="MFS_Efflux_Transporters"/>
</dbReference>
<keyword evidence="5 6" id="KW-0472">Membrane</keyword>